<reference evidence="2 3" key="1">
    <citation type="submission" date="2019-09" db="EMBL/GenBank/DDBJ databases">
        <title>Hybrid Assembly of the complete Genome of the Deep-Sea Bacterium Moritella marina from long Nanopore and Illumina reads.</title>
        <authorList>
            <person name="Magin S."/>
            <person name="Georgoulis A."/>
            <person name="Papadimitriou K."/>
            <person name="Iliakis G."/>
            <person name="Vorgias C.E."/>
        </authorList>
    </citation>
    <scope>NUCLEOTIDE SEQUENCE [LARGE SCALE GENOMIC DNA]</scope>
    <source>
        <strain evidence="2 3">MP-1</strain>
    </source>
</reference>
<evidence type="ECO:0000313" key="2">
    <source>
        <dbReference type="EMBL" id="QFI37047.1"/>
    </source>
</evidence>
<evidence type="ECO:0000313" key="3">
    <source>
        <dbReference type="Proteomes" id="UP000327424"/>
    </source>
</evidence>
<dbReference type="EMBL" id="CP044399">
    <property type="protein sequence ID" value="QFI37047.1"/>
    <property type="molecule type" value="Genomic_DNA"/>
</dbReference>
<gene>
    <name evidence="2" type="ORF">FR932_03985</name>
</gene>
<accession>A0A5J6WGB5</accession>
<dbReference type="Pfam" id="PF02321">
    <property type="entry name" value="OEP"/>
    <property type="match status" value="2"/>
</dbReference>
<dbReference type="AlphaFoldDB" id="A0A5J6WGB5"/>
<dbReference type="InterPro" id="IPR010131">
    <property type="entry name" value="MdtP/NodT-like"/>
</dbReference>
<protein>
    <submittedName>
        <fullName evidence="2">TolC family protein</fullName>
    </submittedName>
</protein>
<keyword evidence="3" id="KW-1185">Reference proteome</keyword>
<dbReference type="GO" id="GO:0015562">
    <property type="term" value="F:efflux transmembrane transporter activity"/>
    <property type="evidence" value="ECO:0007669"/>
    <property type="project" value="InterPro"/>
</dbReference>
<comment type="similarity">
    <text evidence="1">Belongs to the outer membrane factor (OMF) (TC 1.B.17) family.</text>
</comment>
<dbReference type="Gene3D" id="1.20.1600.10">
    <property type="entry name" value="Outer membrane efflux proteins (OEP)"/>
    <property type="match status" value="1"/>
</dbReference>
<dbReference type="PROSITE" id="PS51257">
    <property type="entry name" value="PROKAR_LIPOPROTEIN"/>
    <property type="match status" value="1"/>
</dbReference>
<dbReference type="PANTHER" id="PTHR30203">
    <property type="entry name" value="OUTER MEMBRANE CATION EFFLUX PROTEIN"/>
    <property type="match status" value="1"/>
</dbReference>
<evidence type="ECO:0000256" key="1">
    <source>
        <dbReference type="ARBA" id="ARBA00007613"/>
    </source>
</evidence>
<sequence>MATSRPLRYSALALRYITLTLTVSAVVGCSNSTINYQQDADSARTARTQWQYQQQDAVAVTQLTQLVAMPALTSLVEEAILQNPSLQQTAIALQIAYAQRGVTTSGRIPQVNAGFSAKNSDADESYQTDVTVSWELDLWQKLNDEVQAADMDIASSQATYQGARDALAANIMRSWLQINLQQQLITIETSRLAVLENNEQFVLSRYRNGLGALEDLDSARTSSAQTRATLAEQQETLAQNQRNLGLLIGQTTAIQAGSDFPTVLQPLAGLPEQDLGRRPDLQAAYAAISAAQYRTDVAYKALLPSISLSASLTDIANSPSESLLTSPAWSLLGQLTAPIFQGGQLRSQIEIAELTTEQTYWAYQENLLTAVNEVENALGQEQSLQRQQQHLSDALSSAKRSESNYQTKYRQGLVDILDLLTVQQQTFDLQSQLTQATYNRLVNRIDLGLALGLGITTDMAGEA</sequence>
<dbReference type="InterPro" id="IPR003423">
    <property type="entry name" value="OMP_efflux"/>
</dbReference>
<dbReference type="PANTHER" id="PTHR30203:SF29">
    <property type="entry name" value="PROTEIN CYAE"/>
    <property type="match status" value="1"/>
</dbReference>
<dbReference type="RefSeq" id="WP_019439344.1">
    <property type="nucleotide sequence ID" value="NZ_ALOE01000001.1"/>
</dbReference>
<organism evidence="2 3">
    <name type="scientific">Moritella marina ATCC 15381</name>
    <dbReference type="NCBI Taxonomy" id="1202962"/>
    <lineage>
        <taxon>Bacteria</taxon>
        <taxon>Pseudomonadati</taxon>
        <taxon>Pseudomonadota</taxon>
        <taxon>Gammaproteobacteria</taxon>
        <taxon>Alteromonadales</taxon>
        <taxon>Moritellaceae</taxon>
        <taxon>Moritella</taxon>
    </lineage>
</organism>
<dbReference type="SUPFAM" id="SSF56954">
    <property type="entry name" value="Outer membrane efflux proteins (OEP)"/>
    <property type="match status" value="1"/>
</dbReference>
<name>A0A5J6WGB5_MORMI</name>
<dbReference type="Proteomes" id="UP000327424">
    <property type="component" value="Chromosome"/>
</dbReference>
<dbReference type="KEGG" id="mmaa:FR932_03985"/>
<proteinExistence type="inferred from homology"/>
<dbReference type="Gene3D" id="2.20.200.10">
    <property type="entry name" value="Outer membrane efflux proteins (OEP)"/>
    <property type="match status" value="1"/>
</dbReference>
<dbReference type="OrthoDB" id="9770517at2"/>